<accession>A0A815DVF8</accession>
<feature type="domain" description="Gfo/Idh/MocA-like oxidoreductase C-terminal" evidence="2">
    <location>
        <begin position="153"/>
        <end position="434"/>
    </location>
</feature>
<dbReference type="Gene3D" id="3.40.50.720">
    <property type="entry name" value="NAD(P)-binding Rossmann-like Domain"/>
    <property type="match status" value="1"/>
</dbReference>
<dbReference type="InterPro" id="IPR051450">
    <property type="entry name" value="Gfo/Idh/MocA_Oxidoreductases"/>
</dbReference>
<feature type="domain" description="Gfo/Idh/MocA-like oxidoreductase N-terminal" evidence="1">
    <location>
        <begin position="19"/>
        <end position="140"/>
    </location>
</feature>
<dbReference type="AlphaFoldDB" id="A0A815DVF8"/>
<protein>
    <submittedName>
        <fullName evidence="3">Uncharacterized protein</fullName>
    </submittedName>
</protein>
<evidence type="ECO:0000259" key="2">
    <source>
        <dbReference type="Pfam" id="PF02894"/>
    </source>
</evidence>
<organism evidence="3 4">
    <name type="scientific">Adineta steineri</name>
    <dbReference type="NCBI Taxonomy" id="433720"/>
    <lineage>
        <taxon>Eukaryota</taxon>
        <taxon>Metazoa</taxon>
        <taxon>Spiralia</taxon>
        <taxon>Gnathifera</taxon>
        <taxon>Rotifera</taxon>
        <taxon>Eurotatoria</taxon>
        <taxon>Bdelloidea</taxon>
        <taxon>Adinetida</taxon>
        <taxon>Adinetidae</taxon>
        <taxon>Adineta</taxon>
    </lineage>
</organism>
<dbReference type="PANTHER" id="PTHR43377:SF2">
    <property type="entry name" value="BINDING ROSSMANN FOLD OXIDOREDUCTASE, PUTATIVE (AFU_ORTHOLOGUE AFUA_4G00560)-RELATED"/>
    <property type="match status" value="1"/>
</dbReference>
<dbReference type="PANTHER" id="PTHR43377">
    <property type="entry name" value="BILIVERDIN REDUCTASE A"/>
    <property type="match status" value="1"/>
</dbReference>
<evidence type="ECO:0000313" key="4">
    <source>
        <dbReference type="Proteomes" id="UP000663860"/>
    </source>
</evidence>
<dbReference type="SUPFAM" id="SSF55347">
    <property type="entry name" value="Glyceraldehyde-3-phosphate dehydrogenase-like, C-terminal domain"/>
    <property type="match status" value="1"/>
</dbReference>
<dbReference type="EMBL" id="CAJNOE010000656">
    <property type="protein sequence ID" value="CAF1301689.1"/>
    <property type="molecule type" value="Genomic_DNA"/>
</dbReference>
<dbReference type="Pfam" id="PF02894">
    <property type="entry name" value="GFO_IDH_MocA_C"/>
    <property type="match status" value="1"/>
</dbReference>
<dbReference type="InterPro" id="IPR004104">
    <property type="entry name" value="Gfo/Idh/MocA-like_OxRdtase_C"/>
</dbReference>
<dbReference type="Pfam" id="PF01408">
    <property type="entry name" value="GFO_IDH_MocA"/>
    <property type="match status" value="1"/>
</dbReference>
<dbReference type="InterPro" id="IPR000683">
    <property type="entry name" value="Gfo/Idh/MocA-like_OxRdtase_N"/>
</dbReference>
<dbReference type="GO" id="GO:0000166">
    <property type="term" value="F:nucleotide binding"/>
    <property type="evidence" value="ECO:0007669"/>
    <property type="project" value="InterPro"/>
</dbReference>
<dbReference type="InterPro" id="IPR036291">
    <property type="entry name" value="NAD(P)-bd_dom_sf"/>
</dbReference>
<dbReference type="SUPFAM" id="SSF51735">
    <property type="entry name" value="NAD(P)-binding Rossmann-fold domains"/>
    <property type="match status" value="1"/>
</dbReference>
<dbReference type="Gene3D" id="3.30.360.10">
    <property type="entry name" value="Dihydrodipicolinate Reductase, domain 2"/>
    <property type="match status" value="1"/>
</dbReference>
<comment type="caution">
    <text evidence="3">The sequence shown here is derived from an EMBL/GenBank/DDBJ whole genome shotgun (WGS) entry which is preliminary data.</text>
</comment>
<reference evidence="3" key="1">
    <citation type="submission" date="2021-02" db="EMBL/GenBank/DDBJ databases">
        <authorList>
            <person name="Nowell W R."/>
        </authorList>
    </citation>
    <scope>NUCLEOTIDE SEQUENCE</scope>
</reference>
<name>A0A815DVF8_9BILA</name>
<proteinExistence type="predicted"/>
<gene>
    <name evidence="3" type="ORF">IZO911_LOCUS34095</name>
</gene>
<evidence type="ECO:0000313" key="3">
    <source>
        <dbReference type="EMBL" id="CAF1301689.1"/>
    </source>
</evidence>
<evidence type="ECO:0000259" key="1">
    <source>
        <dbReference type="Pfam" id="PF01408"/>
    </source>
</evidence>
<dbReference type="Proteomes" id="UP000663860">
    <property type="component" value="Unassembled WGS sequence"/>
</dbReference>
<sequence length="442" mass="50395">MENNTSLSCDNKYRQITGIIIGCGNRGQIYAQYAQHFPERFRLIAIADSRSIIRQKLQKTYSLDDKCIFNDWRQLVNTNVERLADCAIITLPDREHYEATIQLAAKGYHILLEKPMATKIEHCKEIVQVCEDNKVLLAVCHVLRYLPVVKKIKQLIDENLIGKLISIQHMEAIGFWHFAHSYVRGNWHNENESCFSLLAKCCHDIDLIQYWMEPRQCTQISSFGKLMHFTRENKPNGASQRCLNCSIESTCPYSAKKIYLDTTKQLGLVSVVAPDIEEQDNCDVIKTKVQHALNTGPYGKCVYGECNNDVVDQQVTILNFDDGATATMQMIAFTEHSSRRTSRFFGTHGELTWNGEDTIEYFDFLTQKRTIYDETDKSNVGIMGGHGGADFFAMDSFIRALSFDQPELIGTGAHDSLKSHILTFAAEKARKENRVCQISEFL</sequence>